<evidence type="ECO:0000259" key="6">
    <source>
        <dbReference type="Pfam" id="PF10433"/>
    </source>
</evidence>
<dbReference type="InterPro" id="IPR011047">
    <property type="entry name" value="Quinoprotein_ADH-like_sf"/>
</dbReference>
<evidence type="ECO:0000256" key="2">
    <source>
        <dbReference type="ARBA" id="ARBA00007453"/>
    </source>
</evidence>
<dbReference type="InterPro" id="IPR015943">
    <property type="entry name" value="WD40/YVTN_repeat-like_dom_sf"/>
</dbReference>
<evidence type="ECO:0000259" key="5">
    <source>
        <dbReference type="Pfam" id="PF03178"/>
    </source>
</evidence>
<dbReference type="InterPro" id="IPR050358">
    <property type="entry name" value="RSE1/DDB1/CFT1"/>
</dbReference>
<dbReference type="EMBL" id="JAPDRL010000002">
    <property type="protein sequence ID" value="KAJ9669418.1"/>
    <property type="molecule type" value="Genomic_DNA"/>
</dbReference>
<evidence type="ECO:0000259" key="7">
    <source>
        <dbReference type="Pfam" id="PF23726"/>
    </source>
</evidence>
<reference evidence="8" key="1">
    <citation type="submission" date="2022-10" db="EMBL/GenBank/DDBJ databases">
        <title>Culturing micro-colonial fungi from biological soil crusts in the Mojave desert and describing Neophaeococcomyces mojavensis, and introducing the new genera and species Taxawa tesnikishii.</title>
        <authorList>
            <person name="Kurbessoian T."/>
            <person name="Stajich J.E."/>
        </authorList>
    </citation>
    <scope>NUCLEOTIDE SEQUENCE</scope>
    <source>
        <strain evidence="8">TK_1</strain>
    </source>
</reference>
<dbReference type="InterPro" id="IPR004871">
    <property type="entry name" value="RSE1/DDB1/CPSF1_C"/>
</dbReference>
<evidence type="ECO:0000256" key="4">
    <source>
        <dbReference type="ARBA" id="ARBA00023242"/>
    </source>
</evidence>
<dbReference type="Gene3D" id="2.130.10.10">
    <property type="entry name" value="YVTN repeat-like/Quinoprotein amine dehydrogenase"/>
    <property type="match status" value="3"/>
</dbReference>
<feature type="domain" description="RSE1/DDB1/CPSF1 second beta-propeller" evidence="7">
    <location>
        <begin position="426"/>
        <end position="736"/>
    </location>
</feature>
<evidence type="ECO:0000256" key="1">
    <source>
        <dbReference type="ARBA" id="ARBA00004123"/>
    </source>
</evidence>
<comment type="similarity">
    <text evidence="2">Belongs to the DDB1 family.</text>
</comment>
<keyword evidence="4" id="KW-0539">Nucleus</keyword>
<gene>
    <name evidence="8" type="ORF">H2201_000285</name>
</gene>
<name>A0ABQ9P529_9PEZI</name>
<dbReference type="Gene3D" id="1.10.150.910">
    <property type="match status" value="1"/>
</dbReference>
<comment type="caution">
    <text evidence="8">The sequence shown here is derived from an EMBL/GenBank/DDBJ whole genome shotgun (WGS) entry which is preliminary data.</text>
</comment>
<accession>A0ABQ9P529</accession>
<comment type="subcellular location">
    <subcellularLocation>
        <location evidence="1">Nucleus</location>
    </subcellularLocation>
</comment>
<sequence length="1143" mass="124830">MAYIAPIHRASSIRHALKLRFLDPEQECLVVAKSNRLEIYNQTPDGLALAHSKAIYGKVTILNKIRPATSPTDQLFVGTDRFMYFTLSWDRESKQLKTEKSYIDLADKSARENQTGDRCLIDPGGKFMTLELFEGMVTVVPILQGSRASGKKKAAVAVASSDAEIGSLGEPVPTRISEMFVRSSAFLQRRRPDSEQPKMGLLYEDSQSKVRLKMRQLSWSQGASGEQDTAELEEVEGLTEELELGASHLVPISEPAYGVLILGETSISYFDDTDNRIHTKPLEEATIFVAWERVDNQRFVIADEYGKLYLLMLILDSSNGVKDWQLDVIGETSRASTLVYLDAGHIFVGSHQGDSQVIRIQERSMEVVQSFSNIAPILDFTIMDMGNRSGEGQSNEYSSGQARIVTGSGAFKDGSLRSVRSGVGLEELGVLGEMGHVSDMFSVSSNPATNLADTLIVSSINESRVFRFSEDGDVEEVDDFKGVVPSESTLLAQNVASGRLLVVTGTGASLVDVESGMEVFAWRSPNNPITAVAANDHSVLLSLGGVQLVVLSLNDSLDEHASRTFTADSQIACVEIPATLPNICIVGFWQGSAVSILDLKTLETIQTVSISDDGLSVPRSLLLTNIFPDQPPTLFIATADGNVVTFSVEPTRFTLSERQSIVLGTQQASLRALPRGDGLNSVFATCEHPSLIYGSEGRLVYSAVTAEKATCVCPFDSAAYPGAIVIATSEDVRIAVVDTERTTHVQTLLVNETVRRIAYSPALKAFGLGTTKRILRDGVEIIQSHFKLADEILFKELDTFALNEDELVESVMRAELEDGTGDLAERFVVGTAYLDDEAAGNVRGRILVLEVTNDRQLKLVTELAVKGACRCLGMCDGKIVAALTKTVVIYSFTYDTPSTPIMKKLATYRTSTAPIDLAIYDSPSEDEHIIAVADLMKSVSILTYKPSDTPAVGHVLKETARHFQTSWATACAQVEENDWLEADAEGNLMVLRRNTEGVTEEDKRRLEVTSEMCLGEMVNRIRRVDVIAQGDAAVLPRAFLATVEGALYLYATIQPNYLNLLISLQSTLADKVVSPGHVPFMKYRAFKNQVRESEEPHRFVDGDLVEGFLGLDADAQEGIAAELGLGISAEKLKVLVESLKRLH</sequence>
<dbReference type="InterPro" id="IPR058543">
    <property type="entry name" value="Beta-prop_RSE1/DDB1/CPSF1_2nd"/>
</dbReference>
<dbReference type="InterPro" id="IPR018846">
    <property type="entry name" value="Beta-prop_RSE1/DDB1/CPSF1_1st"/>
</dbReference>
<dbReference type="Pfam" id="PF23726">
    <property type="entry name" value="Beta-prop_RSE1_2nd"/>
    <property type="match status" value="1"/>
</dbReference>
<protein>
    <recommendedName>
        <fullName evidence="3">DNA damage-binding protein 1</fullName>
    </recommendedName>
</protein>
<evidence type="ECO:0000313" key="9">
    <source>
        <dbReference type="Proteomes" id="UP001172684"/>
    </source>
</evidence>
<dbReference type="Pfam" id="PF03178">
    <property type="entry name" value="CPSF_A"/>
    <property type="match status" value="1"/>
</dbReference>
<feature type="domain" description="RSE1/DDB1/CPSF1 C-terminal" evidence="5">
    <location>
        <begin position="783"/>
        <end position="1109"/>
    </location>
</feature>
<dbReference type="Proteomes" id="UP001172684">
    <property type="component" value="Unassembled WGS sequence"/>
</dbReference>
<evidence type="ECO:0000313" key="8">
    <source>
        <dbReference type="EMBL" id="KAJ9669418.1"/>
    </source>
</evidence>
<dbReference type="SUPFAM" id="SSF50998">
    <property type="entry name" value="Quinoprotein alcohol dehydrogenase-like"/>
    <property type="match status" value="1"/>
</dbReference>
<organism evidence="8 9">
    <name type="scientific">Coniosporium apollinis</name>
    <dbReference type="NCBI Taxonomy" id="61459"/>
    <lineage>
        <taxon>Eukaryota</taxon>
        <taxon>Fungi</taxon>
        <taxon>Dikarya</taxon>
        <taxon>Ascomycota</taxon>
        <taxon>Pezizomycotina</taxon>
        <taxon>Dothideomycetes</taxon>
        <taxon>Dothideomycetes incertae sedis</taxon>
        <taxon>Coniosporium</taxon>
    </lineage>
</organism>
<proteinExistence type="inferred from homology"/>
<feature type="domain" description="RSE1/DDB1/CPSF1 first beta-propeller" evidence="6">
    <location>
        <begin position="12"/>
        <end position="372"/>
    </location>
</feature>
<keyword evidence="9" id="KW-1185">Reference proteome</keyword>
<dbReference type="PANTHER" id="PTHR10644">
    <property type="entry name" value="DNA REPAIR/RNA PROCESSING CPSF FAMILY"/>
    <property type="match status" value="1"/>
</dbReference>
<evidence type="ECO:0000256" key="3">
    <source>
        <dbReference type="ARBA" id="ARBA00014577"/>
    </source>
</evidence>
<dbReference type="Pfam" id="PF10433">
    <property type="entry name" value="Beta-prop_RSE1_1st"/>
    <property type="match status" value="1"/>
</dbReference>